<dbReference type="Proteomes" id="UP000324924">
    <property type="component" value="Chromosome"/>
</dbReference>
<accession>A0A5C0UHT6</accession>
<evidence type="ECO:0000313" key="2">
    <source>
        <dbReference type="EMBL" id="QEK38932.1"/>
    </source>
</evidence>
<reference evidence="2 3" key="1">
    <citation type="submission" date="2019-08" db="EMBL/GenBank/DDBJ databases">
        <title>Highly reduced genomes of protist endosymbionts show evolutionary convergence.</title>
        <authorList>
            <person name="George E."/>
            <person name="Husnik F."/>
            <person name="Tashyreva D."/>
            <person name="Prokopchuk G."/>
            <person name="Horak A."/>
            <person name="Kwong W.K."/>
            <person name="Lukes J."/>
            <person name="Keeling P.J."/>
        </authorList>
    </citation>
    <scope>NUCLEOTIDE SEQUENCE [LARGE SCALE GENOMIC DNA]</scope>
    <source>
        <strain evidence="2">1604HC</strain>
    </source>
</reference>
<feature type="coiled-coil region" evidence="1">
    <location>
        <begin position="188"/>
        <end position="314"/>
    </location>
</feature>
<dbReference type="KEGG" id="nabu:FZC36_00570"/>
<name>A0A5C0UHT6_9PROT</name>
<proteinExistence type="predicted"/>
<dbReference type="AlphaFoldDB" id="A0A5C0UHT6"/>
<keyword evidence="3" id="KW-1185">Reference proteome</keyword>
<dbReference type="RefSeq" id="WP_148972055.1">
    <property type="nucleotide sequence ID" value="NZ_CP043314.1"/>
</dbReference>
<gene>
    <name evidence="2" type="ORF">FZC36_00570</name>
</gene>
<dbReference type="EMBL" id="CP043314">
    <property type="protein sequence ID" value="QEK38932.1"/>
    <property type="molecule type" value="Genomic_DNA"/>
</dbReference>
<protein>
    <submittedName>
        <fullName evidence="2">Uncharacterized protein</fullName>
    </submittedName>
</protein>
<evidence type="ECO:0000256" key="1">
    <source>
        <dbReference type="SAM" id="Coils"/>
    </source>
</evidence>
<evidence type="ECO:0000313" key="3">
    <source>
        <dbReference type="Proteomes" id="UP000324924"/>
    </source>
</evidence>
<sequence length="463" mass="52848">MNIFKKIISILMLYNGFYIKGGNSLSESNPGSATPICIEDILEDMFLKNDNQTNIDSTTSSENETQTQRLNAENLAQLELADPSVRDGEEGEAINLNGINFANWDLASESTNLTFATSQQDLRRKIEQVSADLELAKKNRDLVIQNGNLTEQGMSLAKQQVKLSTQNLSLLSEQQNLVNEKHKLSLENINLKSEKTVLEKKLEIAEQKLKVLEISSIGKTKELKLRYEALEKALEVSKLRNEQKDLSIELSKKQIEELTKLNQSYEKDKIRLTELNKTQEDLTKSEKECSALSSKQLKLQIDILEKQHKSSEESLRLSQKSNEKKDLEIESMKDRIANLVKIRTVNGTEIEALNGTTKELREKLIYALNILGPEGALYMKKFSIFRILCNDQEQARIIVIHKSGESRNVLISGKTENYTMVFERQDGKIKTHYEKMCLQEDNIHYSKLAYLAQRFVIISLKEN</sequence>
<keyword evidence="1" id="KW-0175">Coiled coil</keyword>
<organism evidence="2 3">
    <name type="scientific">Candidatus Nesciobacter abundans</name>
    <dbReference type="NCBI Taxonomy" id="2601668"/>
    <lineage>
        <taxon>Bacteria</taxon>
        <taxon>Pseudomonadati</taxon>
        <taxon>Pseudomonadota</taxon>
        <taxon>Alphaproteobacteria</taxon>
        <taxon>Holosporales</taxon>
        <taxon>Holosporaceae</taxon>
        <taxon>Candidatus Nesciobacter</taxon>
    </lineage>
</organism>